<protein>
    <submittedName>
        <fullName evidence="7">FAD-dependent oxidoreductase</fullName>
    </submittedName>
</protein>
<dbReference type="GO" id="GO:0051537">
    <property type="term" value="F:2 iron, 2 sulfur cluster binding"/>
    <property type="evidence" value="ECO:0007669"/>
    <property type="project" value="UniProtKB-KW"/>
</dbReference>
<dbReference type="GO" id="GO:0004497">
    <property type="term" value="F:monooxygenase activity"/>
    <property type="evidence" value="ECO:0007669"/>
    <property type="project" value="UniProtKB-ARBA"/>
</dbReference>
<dbReference type="Pfam" id="PF00355">
    <property type="entry name" value="Rieske"/>
    <property type="match status" value="1"/>
</dbReference>
<keyword evidence="4" id="KW-0411">Iron-sulfur</keyword>
<dbReference type="Gene3D" id="2.102.10.10">
    <property type="entry name" value="Rieske [2Fe-2S] iron-sulphur domain"/>
    <property type="match status" value="1"/>
</dbReference>
<dbReference type="InterPro" id="IPR006076">
    <property type="entry name" value="FAD-dep_OxRdtase"/>
</dbReference>
<dbReference type="PANTHER" id="PTHR13847">
    <property type="entry name" value="SARCOSINE DEHYDROGENASE-RELATED"/>
    <property type="match status" value="1"/>
</dbReference>
<dbReference type="SUPFAM" id="SSF50022">
    <property type="entry name" value="ISP domain"/>
    <property type="match status" value="1"/>
</dbReference>
<evidence type="ECO:0000256" key="5">
    <source>
        <dbReference type="ARBA" id="ARBA00023157"/>
    </source>
</evidence>
<sequence>MAISERPSGSLWTEFDPGPEYPPLHEDIRVDVAVVGGGIAGICAAWELARAGRQVALVEADRIARGVTGHTSAKVSALQGTAYSRIRSSRGADAARLYAASQADAVRHVVEVSRELGVDCDLERVPAYTYVSDAARSEDIRSEAVAAAEAGLAVSFLENTDLPVPAAAAVRLDDQVQFHPRKYLLALASDFVERGGTIVERTRVTGLDEGDPCRLTTTAGRTVEARHVVVCTHYPIFDRALLFTRLAPIREIVVAGPLPPGCGEPAGMLLTEDEGTRSVRTAPRGSRGRMLIVTGEKFTPGGNDGASTAGFDRLERWAQEHFEGFTATRRWAAQDTFSTDHVPYVGRLHPLTRRVHVATGFGGWGMSGGVMASRLLTERITGGSSPWADLYDPVRLRPHDAPKAVKLWAKTAAHLVADRLPGGRAASVDDIPPGGGAVVRGPHGGLHAVYRDASGSLRRLSARCTHLGCIVHFNEAETTWECPCHGSRFDVDGNLLQGPAVRPLEQLAGDDTG</sequence>
<evidence type="ECO:0000256" key="1">
    <source>
        <dbReference type="ARBA" id="ARBA00022714"/>
    </source>
</evidence>
<evidence type="ECO:0000256" key="4">
    <source>
        <dbReference type="ARBA" id="ARBA00023014"/>
    </source>
</evidence>
<dbReference type="Gene3D" id="3.30.9.10">
    <property type="entry name" value="D-Amino Acid Oxidase, subunit A, domain 2"/>
    <property type="match status" value="1"/>
</dbReference>
<keyword evidence="1" id="KW-0001">2Fe-2S</keyword>
<dbReference type="GO" id="GO:0016020">
    <property type="term" value="C:membrane"/>
    <property type="evidence" value="ECO:0007669"/>
    <property type="project" value="InterPro"/>
</dbReference>
<organism evidence="7 8">
    <name type="scientific">Streptomyces tirandamycinicus</name>
    <dbReference type="NCBI Taxonomy" id="2174846"/>
    <lineage>
        <taxon>Bacteria</taxon>
        <taxon>Bacillati</taxon>
        <taxon>Actinomycetota</taxon>
        <taxon>Actinomycetes</taxon>
        <taxon>Kitasatosporales</taxon>
        <taxon>Streptomycetaceae</taxon>
        <taxon>Streptomyces</taxon>
    </lineage>
</organism>
<keyword evidence="8" id="KW-1185">Reference proteome</keyword>
<dbReference type="InterPro" id="IPR036922">
    <property type="entry name" value="Rieske_2Fe-2S_sf"/>
</dbReference>
<evidence type="ECO:0000256" key="2">
    <source>
        <dbReference type="ARBA" id="ARBA00022723"/>
    </source>
</evidence>
<dbReference type="EMBL" id="CP029188">
    <property type="protein sequence ID" value="AWI32350.1"/>
    <property type="molecule type" value="Genomic_DNA"/>
</dbReference>
<gene>
    <name evidence="7" type="ORF">DDW44_28795</name>
</gene>
<dbReference type="GO" id="GO:0046872">
    <property type="term" value="F:metal ion binding"/>
    <property type="evidence" value="ECO:0007669"/>
    <property type="project" value="UniProtKB-KW"/>
</dbReference>
<keyword evidence="5" id="KW-1015">Disulfide bond</keyword>
<dbReference type="GO" id="GO:0016705">
    <property type="term" value="F:oxidoreductase activity, acting on paired donors, with incorporation or reduction of molecular oxygen"/>
    <property type="evidence" value="ECO:0007669"/>
    <property type="project" value="UniProtKB-ARBA"/>
</dbReference>
<keyword evidence="3" id="KW-0408">Iron</keyword>
<feature type="domain" description="Rieske" evidence="6">
    <location>
        <begin position="423"/>
        <end position="513"/>
    </location>
</feature>
<dbReference type="PROSITE" id="PS51296">
    <property type="entry name" value="RIESKE"/>
    <property type="match status" value="1"/>
</dbReference>
<reference evidence="7 8" key="1">
    <citation type="submission" date="2018-05" db="EMBL/GenBank/DDBJ databases">
        <title>Complete genome sequence of sponge-derived Streptomyces sp. HNM0039.</title>
        <authorList>
            <person name="Huang X."/>
            <person name="Zhou S."/>
        </authorList>
    </citation>
    <scope>NUCLEOTIDE SEQUENCE [LARGE SCALE GENOMIC DNA]</scope>
    <source>
        <strain evidence="7 8">HNM0039</strain>
    </source>
</reference>
<evidence type="ECO:0000313" key="8">
    <source>
        <dbReference type="Proteomes" id="UP000244900"/>
    </source>
</evidence>
<dbReference type="Gene3D" id="3.50.50.60">
    <property type="entry name" value="FAD/NAD(P)-binding domain"/>
    <property type="match status" value="1"/>
</dbReference>
<dbReference type="KEGG" id="stir:DDW44_28795"/>
<dbReference type="OrthoDB" id="9767869at2"/>
<evidence type="ECO:0000256" key="3">
    <source>
        <dbReference type="ARBA" id="ARBA00023004"/>
    </source>
</evidence>
<dbReference type="PANTHER" id="PTHR13847:SF274">
    <property type="entry name" value="RIESKE 2FE-2S IRON-SULFUR PROTEIN YHFW-RELATED"/>
    <property type="match status" value="1"/>
</dbReference>
<dbReference type="PRINTS" id="PR00162">
    <property type="entry name" value="RIESKE"/>
</dbReference>
<evidence type="ECO:0000313" key="7">
    <source>
        <dbReference type="EMBL" id="AWI32350.1"/>
    </source>
</evidence>
<evidence type="ECO:0000259" key="6">
    <source>
        <dbReference type="PROSITE" id="PS51296"/>
    </source>
</evidence>
<accession>A0A2S1T122</accession>
<dbReference type="Pfam" id="PF01266">
    <property type="entry name" value="DAO"/>
    <property type="match status" value="1"/>
</dbReference>
<dbReference type="InterPro" id="IPR036188">
    <property type="entry name" value="FAD/NAD-bd_sf"/>
</dbReference>
<dbReference type="InterPro" id="IPR005805">
    <property type="entry name" value="Rieske_Fe-S_prot_C"/>
</dbReference>
<dbReference type="AlphaFoldDB" id="A0A2S1T122"/>
<proteinExistence type="predicted"/>
<dbReference type="InterPro" id="IPR017941">
    <property type="entry name" value="Rieske_2Fe-2S"/>
</dbReference>
<name>A0A2S1T122_9ACTN</name>
<dbReference type="GO" id="GO:0005737">
    <property type="term" value="C:cytoplasm"/>
    <property type="evidence" value="ECO:0007669"/>
    <property type="project" value="TreeGrafter"/>
</dbReference>
<dbReference type="RefSeq" id="WP_108908314.1">
    <property type="nucleotide sequence ID" value="NZ_CP029188.1"/>
</dbReference>
<dbReference type="Proteomes" id="UP000244900">
    <property type="component" value="Chromosome"/>
</dbReference>
<dbReference type="SUPFAM" id="SSF51905">
    <property type="entry name" value="FAD/NAD(P)-binding domain"/>
    <property type="match status" value="1"/>
</dbReference>
<keyword evidence="2" id="KW-0479">Metal-binding</keyword>